<evidence type="ECO:0000313" key="3">
    <source>
        <dbReference type="Proteomes" id="UP000269998"/>
    </source>
</evidence>
<name>A0A447GDP9_9MYCO</name>
<protein>
    <submittedName>
        <fullName evidence="2">Linear gramicidin synthase subunit D</fullName>
    </submittedName>
</protein>
<dbReference type="InterPro" id="IPR023213">
    <property type="entry name" value="CAT-like_dom_sf"/>
</dbReference>
<dbReference type="Pfam" id="PF00668">
    <property type="entry name" value="Condensation"/>
    <property type="match status" value="1"/>
</dbReference>
<dbReference type="RefSeq" id="WP_158016613.1">
    <property type="nucleotide sequence ID" value="NZ_CBCSKE010000001.1"/>
</dbReference>
<dbReference type="GO" id="GO:0047527">
    <property type="term" value="F:2,3-dihydroxybenzoate-serine ligase activity"/>
    <property type="evidence" value="ECO:0007669"/>
    <property type="project" value="TreeGrafter"/>
</dbReference>
<dbReference type="GO" id="GO:0031177">
    <property type="term" value="F:phosphopantetheine binding"/>
    <property type="evidence" value="ECO:0007669"/>
    <property type="project" value="TreeGrafter"/>
</dbReference>
<dbReference type="PANTHER" id="PTHR45527">
    <property type="entry name" value="NONRIBOSOMAL PEPTIDE SYNTHETASE"/>
    <property type="match status" value="1"/>
</dbReference>
<proteinExistence type="predicted"/>
<dbReference type="GO" id="GO:0005829">
    <property type="term" value="C:cytosol"/>
    <property type="evidence" value="ECO:0007669"/>
    <property type="project" value="TreeGrafter"/>
</dbReference>
<dbReference type="GO" id="GO:0009239">
    <property type="term" value="P:enterobactin biosynthetic process"/>
    <property type="evidence" value="ECO:0007669"/>
    <property type="project" value="TreeGrafter"/>
</dbReference>
<dbReference type="Proteomes" id="UP000269998">
    <property type="component" value="Chromosome"/>
</dbReference>
<dbReference type="OrthoDB" id="4434566at2"/>
<dbReference type="EMBL" id="LR130759">
    <property type="protein sequence ID" value="VDM88575.1"/>
    <property type="molecule type" value="Genomic_DNA"/>
</dbReference>
<sequence>MAAEEPTLSPAKAALLARWRNGSLRPTGPAQLIAGAPSALAECSYEQQFLFDRQRETPDLQLYNIGFCARLDAPVDVEVFRLCAQEMSMRHETLRTRIDPTPQNPMQRIGPAPHFDLVIIDLRDRGAGTAERAALDHAQGLLRNPFDLTSGPLVRLGLYRIADNATVLAIVAHHLIADGWSLDIVLSELAALYGATIAGRRAQLPSLPVQYRDFARWQAGWLKRGEWRSDAEFCRNLLADLPPANLPWDREPPAERDFRCAHTHFAFTPAQSTGLRDFSRREGASLFMTMLACLQVLLARTAGIDDVAVGVPMVNRQHQQTQQLIGYFSNYTVVRTNMADSPAFRDVLTRVREGVLQALARQSLPLPLYLEQENRHLDQHGKPNWPNLVREPLYRAQYNFRPPVKSTEFAGATLQPRPLNRAVSTYDFTLLMEDADPLYGKIEYAVDIFDAATVDTLVTAFFAIIDQVVANPDLRIADVAI</sequence>
<feature type="domain" description="Condensation" evidence="1">
    <location>
        <begin position="60"/>
        <end position="479"/>
    </location>
</feature>
<dbReference type="GO" id="GO:0009366">
    <property type="term" value="C:enterobactin synthetase complex"/>
    <property type="evidence" value="ECO:0007669"/>
    <property type="project" value="TreeGrafter"/>
</dbReference>
<dbReference type="CDD" id="cd19531">
    <property type="entry name" value="LCL_NRPS-like"/>
    <property type="match status" value="1"/>
</dbReference>
<keyword evidence="3" id="KW-1185">Reference proteome</keyword>
<reference evidence="3" key="1">
    <citation type="submission" date="2018-02" db="EMBL/GenBank/DDBJ databases">
        <authorList>
            <person name="Seth-Smith MB H."/>
            <person name="Seth-Smith H."/>
        </authorList>
    </citation>
    <scope>NUCLEOTIDE SEQUENCE [LARGE SCALE GENOMIC DNA]</scope>
</reference>
<dbReference type="Gene3D" id="3.30.559.10">
    <property type="entry name" value="Chloramphenicol acetyltransferase-like domain"/>
    <property type="match status" value="1"/>
</dbReference>
<dbReference type="AlphaFoldDB" id="A0A447GDP9"/>
<dbReference type="PANTHER" id="PTHR45527:SF1">
    <property type="entry name" value="FATTY ACID SYNTHASE"/>
    <property type="match status" value="1"/>
</dbReference>
<evidence type="ECO:0000259" key="1">
    <source>
        <dbReference type="Pfam" id="PF00668"/>
    </source>
</evidence>
<dbReference type="Gene3D" id="3.30.559.30">
    <property type="entry name" value="Nonribosomal peptide synthetase, condensation domain"/>
    <property type="match status" value="1"/>
</dbReference>
<dbReference type="SUPFAM" id="SSF52777">
    <property type="entry name" value="CoA-dependent acyltransferases"/>
    <property type="match status" value="2"/>
</dbReference>
<organism evidence="2 3">
    <name type="scientific">Mycobacterium basiliense</name>
    <dbReference type="NCBI Taxonomy" id="2094119"/>
    <lineage>
        <taxon>Bacteria</taxon>
        <taxon>Bacillati</taxon>
        <taxon>Actinomycetota</taxon>
        <taxon>Actinomycetes</taxon>
        <taxon>Mycobacteriales</taxon>
        <taxon>Mycobacteriaceae</taxon>
        <taxon>Mycobacterium</taxon>
    </lineage>
</organism>
<dbReference type="InterPro" id="IPR001242">
    <property type="entry name" value="Condensation_dom"/>
</dbReference>
<gene>
    <name evidence="2" type="primary">lgrD_4</name>
    <name evidence="2" type="ORF">MB901379_02137</name>
</gene>
<dbReference type="KEGG" id="mbai:MB901379_02137"/>
<evidence type="ECO:0000313" key="2">
    <source>
        <dbReference type="EMBL" id="VDM88575.1"/>
    </source>
</evidence>
<dbReference type="GO" id="GO:0008610">
    <property type="term" value="P:lipid biosynthetic process"/>
    <property type="evidence" value="ECO:0007669"/>
    <property type="project" value="UniProtKB-ARBA"/>
</dbReference>
<dbReference type="GO" id="GO:0043041">
    <property type="term" value="P:amino acid activation for nonribosomal peptide biosynthetic process"/>
    <property type="evidence" value="ECO:0007669"/>
    <property type="project" value="TreeGrafter"/>
</dbReference>
<accession>A0A447GDP9</accession>